<dbReference type="Proteomes" id="UP000311919">
    <property type="component" value="Unassembled WGS sequence"/>
</dbReference>
<gene>
    <name evidence="1" type="ORF">EWB00_009736</name>
</gene>
<evidence type="ECO:0000313" key="1">
    <source>
        <dbReference type="EMBL" id="TNN18908.1"/>
    </source>
</evidence>
<dbReference type="AlphaFoldDB" id="A0A4Z2DR29"/>
<name>A0A4Z2DR29_SCHJA</name>
<keyword evidence="2" id="KW-1185">Reference proteome</keyword>
<protein>
    <submittedName>
        <fullName evidence="1">Uncharacterized protein</fullName>
    </submittedName>
</protein>
<proteinExistence type="predicted"/>
<accession>A0A4Z2DR29</accession>
<sequence>MNFSLTTLQGVDIYSFASCDGNNLFTPLNLNPAFYNLTILITLTRMRSKAVSDMILNSYQYL</sequence>
<comment type="caution">
    <text evidence="1">The sequence shown here is derived from an EMBL/GenBank/DDBJ whole genome shotgun (WGS) entry which is preliminary data.</text>
</comment>
<evidence type="ECO:0000313" key="2">
    <source>
        <dbReference type="Proteomes" id="UP000311919"/>
    </source>
</evidence>
<organism evidence="1 2">
    <name type="scientific">Schistosoma japonicum</name>
    <name type="common">Blood fluke</name>
    <dbReference type="NCBI Taxonomy" id="6182"/>
    <lineage>
        <taxon>Eukaryota</taxon>
        <taxon>Metazoa</taxon>
        <taxon>Spiralia</taxon>
        <taxon>Lophotrochozoa</taxon>
        <taxon>Platyhelminthes</taxon>
        <taxon>Trematoda</taxon>
        <taxon>Digenea</taxon>
        <taxon>Strigeidida</taxon>
        <taxon>Schistosomatoidea</taxon>
        <taxon>Schistosomatidae</taxon>
        <taxon>Schistosoma</taxon>
    </lineage>
</organism>
<reference evidence="1 2" key="1">
    <citation type="submission" date="2019-03" db="EMBL/GenBank/DDBJ databases">
        <title>An improved genome assembly of the fluke Schistosoma japonicum.</title>
        <authorList>
            <person name="Hu W."/>
            <person name="Luo F."/>
            <person name="Yin M."/>
            <person name="Mo X."/>
            <person name="Sun C."/>
            <person name="Wu Q."/>
            <person name="Zhu B."/>
            <person name="Xiang M."/>
            <person name="Wang J."/>
            <person name="Wang Y."/>
            <person name="Zhang T."/>
            <person name="Xu B."/>
            <person name="Zheng H."/>
            <person name="Feng Z."/>
        </authorList>
    </citation>
    <scope>NUCLEOTIDE SEQUENCE [LARGE SCALE GENOMIC DNA]</scope>
    <source>
        <strain evidence="1">HuSjv2</strain>
        <tissue evidence="1">Worms</tissue>
    </source>
</reference>
<dbReference type="EMBL" id="SKCS01000062">
    <property type="protein sequence ID" value="TNN18908.1"/>
    <property type="molecule type" value="Genomic_DNA"/>
</dbReference>